<evidence type="ECO:0000313" key="9">
    <source>
        <dbReference type="Proteomes" id="UP000197361"/>
    </source>
</evidence>
<dbReference type="NCBIfam" id="NF006112">
    <property type="entry name" value="PRK08262.1-3"/>
    <property type="match status" value="1"/>
</dbReference>
<gene>
    <name evidence="8" type="ORF">CDQ92_12905</name>
</gene>
<dbReference type="SUPFAM" id="SSF53187">
    <property type="entry name" value="Zn-dependent exopeptidases"/>
    <property type="match status" value="1"/>
</dbReference>
<name>A0A246JT33_9SPHN</name>
<accession>A0A246JT33</accession>
<keyword evidence="4" id="KW-0378">Hydrolase</keyword>
<feature type="signal peptide" evidence="6">
    <location>
        <begin position="1"/>
        <end position="19"/>
    </location>
</feature>
<dbReference type="RefSeq" id="WP_088441785.1">
    <property type="nucleotide sequence ID" value="NZ_BMMC01000002.1"/>
</dbReference>
<dbReference type="AlphaFoldDB" id="A0A246JT33"/>
<dbReference type="OrthoDB" id="9809784at2"/>
<sequence>MGKRRNVLCGGLAVVAVVAGTVAVRTASFAPTDIADGTDIRLAAAPPYDLSAAVANLSAAAQIRTISHQDPADDEVVEWDRLHAWLAATYPDTHRAMTRTILPNRTLIYHWQGSDASLAPIIVMAHQDVVPVTEGTERDWKYPPFAGTIAEQAVWGRGTVDDKGSLVGLFEALEALAGQGFQPKRGIYLVSGHDEEVGGSGAAAAAAKLKAEGVRALFTLDEGSVELRDTPVINGPAILIGVAEKGYATLKVTANAPGGHSSMPPAETGVTTLARAVLAITESPFPMEMRGPGAAMVESLATHKGGTTKMAVANQWLFAPLLKRQLGASPSSAAAFHTTIAPTMLEGSPKENVLPQSATALINYRIAPWNRSADVMAAAKAAVGDAPVEFSWVKPPNEPSRVSSTSSQGWKYVVAAARADAPDAVVAPFLVVGATDGRSMAPISEDVYRFMPMHFSLKETAMIHGTNEHMTIDSFKRMIDFYARLIATSAG</sequence>
<evidence type="ECO:0000313" key="8">
    <source>
        <dbReference type="EMBL" id="OWQ95682.1"/>
    </source>
</evidence>
<comment type="caution">
    <text evidence="8">The sequence shown here is derived from an EMBL/GenBank/DDBJ whole genome shotgun (WGS) entry which is preliminary data.</text>
</comment>
<evidence type="ECO:0000256" key="3">
    <source>
        <dbReference type="ARBA" id="ARBA00022723"/>
    </source>
</evidence>
<dbReference type="Pfam" id="PF07687">
    <property type="entry name" value="M20_dimer"/>
    <property type="match status" value="1"/>
</dbReference>
<evidence type="ECO:0000256" key="5">
    <source>
        <dbReference type="ARBA" id="ARBA00022833"/>
    </source>
</evidence>
<comment type="similarity">
    <text evidence="1">Belongs to the peptidase M20A family.</text>
</comment>
<dbReference type="GO" id="GO:0008233">
    <property type="term" value="F:peptidase activity"/>
    <property type="evidence" value="ECO:0007669"/>
    <property type="project" value="UniProtKB-KW"/>
</dbReference>
<proteinExistence type="inferred from homology"/>
<dbReference type="Gene3D" id="1.10.150.900">
    <property type="match status" value="1"/>
</dbReference>
<evidence type="ECO:0000256" key="1">
    <source>
        <dbReference type="ARBA" id="ARBA00006247"/>
    </source>
</evidence>
<dbReference type="PANTHER" id="PTHR45962">
    <property type="entry name" value="N-FATTY-ACYL-AMINO ACID SYNTHASE/HYDROLASE PM20D1"/>
    <property type="match status" value="1"/>
</dbReference>
<evidence type="ECO:0000259" key="7">
    <source>
        <dbReference type="Pfam" id="PF07687"/>
    </source>
</evidence>
<dbReference type="InterPro" id="IPR002933">
    <property type="entry name" value="Peptidase_M20"/>
</dbReference>
<evidence type="ECO:0000256" key="4">
    <source>
        <dbReference type="ARBA" id="ARBA00022801"/>
    </source>
</evidence>
<dbReference type="GO" id="GO:0006508">
    <property type="term" value="P:proteolysis"/>
    <property type="evidence" value="ECO:0007669"/>
    <property type="project" value="UniProtKB-KW"/>
</dbReference>
<dbReference type="Pfam" id="PF01546">
    <property type="entry name" value="Peptidase_M20"/>
    <property type="match status" value="1"/>
</dbReference>
<keyword evidence="3" id="KW-0479">Metal-binding</keyword>
<dbReference type="PANTHER" id="PTHR45962:SF1">
    <property type="entry name" value="N-FATTY-ACYL-AMINO ACID SYNTHASE_HYDROLASE PM20D1"/>
    <property type="match status" value="1"/>
</dbReference>
<evidence type="ECO:0000256" key="6">
    <source>
        <dbReference type="SAM" id="SignalP"/>
    </source>
</evidence>
<keyword evidence="6" id="KW-0732">Signal</keyword>
<feature type="domain" description="Peptidase M20 dimerisation" evidence="7">
    <location>
        <begin position="242"/>
        <end position="387"/>
    </location>
</feature>
<dbReference type="Gene3D" id="3.30.70.360">
    <property type="match status" value="1"/>
</dbReference>
<dbReference type="SUPFAM" id="SSF55031">
    <property type="entry name" value="Bacterial exopeptidase dimerisation domain"/>
    <property type="match status" value="1"/>
</dbReference>
<feature type="chain" id="PRO_5013235929" evidence="6">
    <location>
        <begin position="20"/>
        <end position="491"/>
    </location>
</feature>
<dbReference type="InterPro" id="IPR011650">
    <property type="entry name" value="Peptidase_M20_dimer"/>
</dbReference>
<dbReference type="Proteomes" id="UP000197361">
    <property type="component" value="Unassembled WGS sequence"/>
</dbReference>
<organism evidence="8 9">
    <name type="scientific">Sphingopyxis bauzanensis</name>
    <dbReference type="NCBI Taxonomy" id="651663"/>
    <lineage>
        <taxon>Bacteria</taxon>
        <taxon>Pseudomonadati</taxon>
        <taxon>Pseudomonadota</taxon>
        <taxon>Alphaproteobacteria</taxon>
        <taxon>Sphingomonadales</taxon>
        <taxon>Sphingomonadaceae</taxon>
        <taxon>Sphingopyxis</taxon>
    </lineage>
</organism>
<reference evidence="8 9" key="1">
    <citation type="journal article" date="2010" name="Int. J. Syst. Evol. Microbiol.">
        <title>Sphingopyxis bauzanensis sp. nov., a psychrophilic bacterium isolated from soil.</title>
        <authorList>
            <person name="Zhang D.C."/>
            <person name="Liu H.C."/>
            <person name="Xin Y.H."/>
            <person name="Zhou Y.G."/>
            <person name="Schinner F."/>
            <person name="Margesin R."/>
        </authorList>
    </citation>
    <scope>NUCLEOTIDE SEQUENCE [LARGE SCALE GENOMIC DNA]</scope>
    <source>
        <strain evidence="8 9">DSM 22271</strain>
    </source>
</reference>
<dbReference type="Gene3D" id="3.40.630.10">
    <property type="entry name" value="Zn peptidases"/>
    <property type="match status" value="1"/>
</dbReference>
<keyword evidence="2" id="KW-0645">Protease</keyword>
<dbReference type="InterPro" id="IPR036264">
    <property type="entry name" value="Bact_exopeptidase_dim_dom"/>
</dbReference>
<dbReference type="EMBL" id="NISK01000003">
    <property type="protein sequence ID" value="OWQ95682.1"/>
    <property type="molecule type" value="Genomic_DNA"/>
</dbReference>
<keyword evidence="5" id="KW-0862">Zinc</keyword>
<evidence type="ECO:0000256" key="2">
    <source>
        <dbReference type="ARBA" id="ARBA00022670"/>
    </source>
</evidence>
<keyword evidence="9" id="KW-1185">Reference proteome</keyword>
<protein>
    <submittedName>
        <fullName evidence="8">Peptidase M20</fullName>
    </submittedName>
</protein>
<dbReference type="GO" id="GO:0046872">
    <property type="term" value="F:metal ion binding"/>
    <property type="evidence" value="ECO:0007669"/>
    <property type="project" value="UniProtKB-KW"/>
</dbReference>
<dbReference type="InterPro" id="IPR047177">
    <property type="entry name" value="Pept_M20A"/>
</dbReference>